<evidence type="ECO:0000313" key="2">
    <source>
        <dbReference type="EMBL" id="PYE50103.1"/>
    </source>
</evidence>
<dbReference type="OrthoDB" id="2627147at2"/>
<evidence type="ECO:0000256" key="1">
    <source>
        <dbReference type="SAM" id="SignalP"/>
    </source>
</evidence>
<dbReference type="InterPro" id="IPR036582">
    <property type="entry name" value="Mao_N_sf"/>
</dbReference>
<evidence type="ECO:0000313" key="5">
    <source>
        <dbReference type="Proteomes" id="UP000509327"/>
    </source>
</evidence>
<dbReference type="RefSeq" id="WP_110895959.1">
    <property type="nucleotide sequence ID" value="NZ_CP054614.1"/>
</dbReference>
<reference evidence="2 4" key="1">
    <citation type="submission" date="2018-06" db="EMBL/GenBank/DDBJ databases">
        <title>Genomic Encyclopedia of Type Strains, Phase III (KMG-III): the genomes of soil and plant-associated and newly described type strains.</title>
        <authorList>
            <person name="Whitman W."/>
        </authorList>
    </citation>
    <scope>NUCLEOTIDE SEQUENCE [LARGE SCALE GENOMIC DNA]</scope>
    <source>
        <strain evidence="2 4">CECT 7022</strain>
    </source>
</reference>
<protein>
    <recommendedName>
        <fullName evidence="6">Copper amine oxidase-like protein</fullName>
    </recommendedName>
</protein>
<reference evidence="3 5" key="2">
    <citation type="submission" date="2020-06" db="EMBL/GenBank/DDBJ databases">
        <title>Complete genome of Paenibacillus barcinonensis KACC11450.</title>
        <authorList>
            <person name="Kim M."/>
            <person name="Park Y.-J."/>
            <person name="Shin J.-H."/>
        </authorList>
    </citation>
    <scope>NUCLEOTIDE SEQUENCE [LARGE SCALE GENOMIC DNA]</scope>
    <source>
        <strain evidence="3 5">KACC11450</strain>
    </source>
</reference>
<dbReference type="AlphaFoldDB" id="A0A2V4WPZ8"/>
<evidence type="ECO:0000313" key="4">
    <source>
        <dbReference type="Proteomes" id="UP000247790"/>
    </source>
</evidence>
<feature type="chain" id="PRO_5015946136" description="Copper amine oxidase-like protein" evidence="1">
    <location>
        <begin position="30"/>
        <end position="177"/>
    </location>
</feature>
<feature type="signal peptide" evidence="1">
    <location>
        <begin position="1"/>
        <end position="29"/>
    </location>
</feature>
<dbReference type="SUPFAM" id="SSF55383">
    <property type="entry name" value="Copper amine oxidase, domain N"/>
    <property type="match status" value="1"/>
</dbReference>
<dbReference type="Proteomes" id="UP000247790">
    <property type="component" value="Unassembled WGS sequence"/>
</dbReference>
<organism evidence="2 4">
    <name type="scientific">Paenibacillus barcinonensis</name>
    <dbReference type="NCBI Taxonomy" id="198119"/>
    <lineage>
        <taxon>Bacteria</taxon>
        <taxon>Bacillati</taxon>
        <taxon>Bacillota</taxon>
        <taxon>Bacilli</taxon>
        <taxon>Bacillales</taxon>
        <taxon>Paenibacillaceae</taxon>
        <taxon>Paenibacillus</taxon>
    </lineage>
</organism>
<evidence type="ECO:0000313" key="3">
    <source>
        <dbReference type="EMBL" id="QKS59838.1"/>
    </source>
</evidence>
<name>A0A2V4WPZ8_PAEBA</name>
<accession>A0A2V4WPZ8</accession>
<proteinExistence type="predicted"/>
<keyword evidence="5" id="KW-1185">Reference proteome</keyword>
<evidence type="ECO:0008006" key="6">
    <source>
        <dbReference type="Google" id="ProtNLM"/>
    </source>
</evidence>
<dbReference type="EMBL" id="CP054614">
    <property type="protein sequence ID" value="QKS59838.1"/>
    <property type="molecule type" value="Genomic_DNA"/>
</dbReference>
<keyword evidence="1" id="KW-0732">Signal</keyword>
<dbReference type="Proteomes" id="UP000509327">
    <property type="component" value="Chromosome"/>
</dbReference>
<dbReference type="EMBL" id="QJSW01000004">
    <property type="protein sequence ID" value="PYE50103.1"/>
    <property type="molecule type" value="Genomic_DNA"/>
</dbReference>
<gene>
    <name evidence="2" type="ORF">DFQ00_10461</name>
    <name evidence="3" type="ORF">HUB98_28955</name>
</gene>
<sequence>MMMKTSKSKKTIVAAVLMMSLTFSGLASAADMKTMKKDGMELVQLRQAAKMYGYSIMWDSKDRSVTLMYMGKMDEMMKDDMKMKDDSMMKDDMKMKDDSMMKDDMKMKDDSTMKDDMMMEEATMPAAKTIKVWIGSKKMMVDGMQVSLKSMPSIHEGNTYVSDMVVSKYMMPMKAMK</sequence>
<dbReference type="Gene3D" id="3.30.457.10">
    <property type="entry name" value="Copper amine oxidase-like, N-terminal domain"/>
    <property type="match status" value="1"/>
</dbReference>